<evidence type="ECO:0000259" key="7">
    <source>
        <dbReference type="PROSITE" id="PS51360"/>
    </source>
</evidence>
<comment type="subcellular location">
    <subcellularLocation>
        <location evidence="1">Nucleus</location>
    </subcellularLocation>
</comment>
<feature type="region of interest" description="Disordered" evidence="5">
    <location>
        <begin position="1257"/>
        <end position="1358"/>
    </location>
</feature>
<feature type="region of interest" description="Disordered" evidence="5">
    <location>
        <begin position="34"/>
        <end position="69"/>
    </location>
</feature>
<dbReference type="InterPro" id="IPR058668">
    <property type="entry name" value="NERD_dom"/>
</dbReference>
<evidence type="ECO:0000313" key="10">
    <source>
        <dbReference type="Proteomes" id="UP001206925"/>
    </source>
</evidence>
<protein>
    <submittedName>
        <fullName evidence="9">Uncharacterized protein</fullName>
    </submittedName>
</protein>
<dbReference type="Gene3D" id="3.30.1490.40">
    <property type="match status" value="1"/>
</dbReference>
<dbReference type="InterPro" id="IPR003169">
    <property type="entry name" value="GYF"/>
</dbReference>
<dbReference type="GO" id="GO:0016593">
    <property type="term" value="C:Cdc73/Paf1 complex"/>
    <property type="evidence" value="ECO:0007669"/>
    <property type="project" value="TreeGrafter"/>
</dbReference>
<feature type="domain" description="DM2" evidence="8">
    <location>
        <begin position="453"/>
        <end position="536"/>
    </location>
</feature>
<evidence type="ECO:0000259" key="6">
    <source>
        <dbReference type="PROSITE" id="PS50829"/>
    </source>
</evidence>
<comment type="caution">
    <text evidence="9">The sequence shown here is derived from an EMBL/GenBank/DDBJ whole genome shotgun (WGS) entry which is preliminary data.</text>
</comment>
<dbReference type="InterPro" id="IPR003121">
    <property type="entry name" value="SWIB_MDM2_domain"/>
</dbReference>
<gene>
    <name evidence="9" type="ORF">M8C21_023423</name>
</gene>
<evidence type="ECO:0000259" key="8">
    <source>
        <dbReference type="PROSITE" id="PS51925"/>
    </source>
</evidence>
<dbReference type="InterPro" id="IPR035445">
    <property type="entry name" value="GYF-like_dom_sf"/>
</dbReference>
<dbReference type="InterPro" id="IPR004343">
    <property type="entry name" value="Plus-3_dom"/>
</dbReference>
<evidence type="ECO:0000313" key="9">
    <source>
        <dbReference type="EMBL" id="KAI7728227.1"/>
    </source>
</evidence>
<dbReference type="Proteomes" id="UP001206925">
    <property type="component" value="Unassembled WGS sequence"/>
</dbReference>
<dbReference type="PROSITE" id="PS50829">
    <property type="entry name" value="GYF"/>
    <property type="match status" value="1"/>
</dbReference>
<dbReference type="SMART" id="SM00444">
    <property type="entry name" value="GYF"/>
    <property type="match status" value="1"/>
</dbReference>
<sequence>MEIEEETTSNHQEQPVPAAIQTTTTTVLNETSITNTNTITTSSEHESVKKLLSESNTKEEEEKGDKSLLSVHKSEDTETIIMSEVMENEALSGGVESSVVVESVNVVVDDGVNVDNDDVAAVECDGGGGENLMSLKDENEGDEEDELVMVNEEGVGVEQDEVTIDGVSESYEKDMVVEDEEKCLDGEIQTENLLDAELDTEKSLDTDIENDKLLITEVDNSLDTEMENEKSFNTEKETEKSLDTEIETVKSLNTEIETDKLLDTELETDKPLGTEMEAEKSLDAGMEAEKSLGIALKLIILLVLTVMKLSSNLRVVGIVVSGFAVYNISAVREKEKKCLCEACMRTVMLIEKPENQGDVNFDDKNSWEHLFKDYWIETKAKHNLSLAELEQAKNPWKKTGKQESLMAEPDIKDDNDSGSDNPPENRKTRKSKRNAKKQKSNKEDDSSTGAAAGSDDAEWVSKDLLEFVTHMRNGDSSVISQYEVQDLLLEYIKRNKLRDPNRKSQIICDARLENLFGKPRVAHIEMLKLLESHFLVKEDSQIDDFQGTVVDTDISPVDDKDKKRKGRKKSDKRGPQSNRDDYAAIDTHNISLIYLRRKLVEDLLDDMEKFHEIIVGTFVRIRISGAHQKQDMYRLVQVTGTSEAARYTLSKRTTCTMLEILNLDKTETISIDNISNQDFMEDECKRLRQSIKCGLISRLTVGDVLDKAMELQPVRVNDWFETEVVRLNHLRDRASDLGRKKEYPFFIIELYCYMLSGYTPEERARRLDECPLVHDDPTMDPEYGSEDDTDSDDKKQGIYTRDQIVSDSTEEEGTSFLQEEIILPKNLGVGPLVVLQEKVKNLQNLGVGHLVVLQGKITNIKNLGVVPLGVLQPKIMNLRNLGVGPHGVLQANSRVASPSVAAESAPKINESEKMWHYKDPSEKIQGPFSMVQLRKWSKNGYFPAGLKIWRKSDKEGDGILLTDALEGKFTVVGPKAVSQDGQNLTHDHTKQSVASDSRHEPANFPSTPNKVPIGWTGGHTGPLTGPNPPLIACGNKDGNLAGSIGVSTVQPHDSSTNIVSIAVADAPQNISQDVQNPVQPSQLSQQVTPPDSNMQPQMVQSVSSQNPQGWPQNFQPNPSMNMAGLQPLMYHQWPGVPNMVQNPAGNFMPAPQEQWGQQFPFPVNQPVMQQPQPQQPLQPNVNWGPMVANPNMGWVGPNTGNPMNWVPMVQGPQVPGTVDPTWAMQAGWVPQPVVQGMMPNQSWVATPTQGPVVAGNGNPGWVGPGWVPPAGNQGTPPPPGNPNQNWGPRNHGGNWGGNENRGNFSGQKRNRGGFGFGGRSFNKQESFHRDGGSIDRDDGPTHKDNTSFQGDDARSSEQ</sequence>
<reference evidence="9" key="1">
    <citation type="submission" date="2022-06" db="EMBL/GenBank/DDBJ databases">
        <title>Uncovering the hologenomic basis of an extraordinary plant invasion.</title>
        <authorList>
            <person name="Bieker V.C."/>
            <person name="Martin M.D."/>
            <person name="Gilbert T."/>
            <person name="Hodgins K."/>
            <person name="Battlay P."/>
            <person name="Petersen B."/>
            <person name="Wilson J."/>
        </authorList>
    </citation>
    <scope>NUCLEOTIDE SEQUENCE</scope>
    <source>
        <strain evidence="9">AA19_3_7</strain>
        <tissue evidence="9">Leaf</tissue>
    </source>
</reference>
<dbReference type="SUPFAM" id="SSF159042">
    <property type="entry name" value="Plus3-like"/>
    <property type="match status" value="1"/>
</dbReference>
<keyword evidence="10" id="KW-1185">Reference proteome</keyword>
<dbReference type="SUPFAM" id="SSF47592">
    <property type="entry name" value="SWIB/MDM2 domain"/>
    <property type="match status" value="1"/>
</dbReference>
<keyword evidence="3" id="KW-0804">Transcription</keyword>
<dbReference type="Pfam" id="PF03126">
    <property type="entry name" value="Plus-3"/>
    <property type="match status" value="1"/>
</dbReference>
<dbReference type="GO" id="GO:0003677">
    <property type="term" value="F:DNA binding"/>
    <property type="evidence" value="ECO:0007669"/>
    <property type="project" value="InterPro"/>
</dbReference>
<dbReference type="Gene3D" id="3.90.70.200">
    <property type="entry name" value="Plus-3 domain"/>
    <property type="match status" value="1"/>
</dbReference>
<evidence type="ECO:0000256" key="4">
    <source>
        <dbReference type="ARBA" id="ARBA00023242"/>
    </source>
</evidence>
<dbReference type="PROSITE" id="PS51925">
    <property type="entry name" value="SWIB_MDM2"/>
    <property type="match status" value="1"/>
</dbReference>
<feature type="compositionally biased region" description="Basic and acidic residues" evidence="5">
    <location>
        <begin position="985"/>
        <end position="1001"/>
    </location>
</feature>
<dbReference type="Pfam" id="PF02213">
    <property type="entry name" value="GYF"/>
    <property type="match status" value="1"/>
</dbReference>
<dbReference type="PANTHER" id="PTHR13115">
    <property type="entry name" value="RNA POLYMERASE-ASSOCIATED PROTEIN RTF1 HOMOLOG"/>
    <property type="match status" value="1"/>
</dbReference>
<name>A0AAD5BRL9_AMBAR</name>
<proteinExistence type="predicted"/>
<evidence type="ECO:0000256" key="3">
    <source>
        <dbReference type="ARBA" id="ARBA00023163"/>
    </source>
</evidence>
<dbReference type="SMART" id="SM00719">
    <property type="entry name" value="Plus3"/>
    <property type="match status" value="1"/>
</dbReference>
<keyword evidence="2" id="KW-0805">Transcription regulation</keyword>
<feature type="domain" description="Plus3" evidence="7">
    <location>
        <begin position="584"/>
        <end position="716"/>
    </location>
</feature>
<dbReference type="InterPro" id="IPR019835">
    <property type="entry name" value="SWIB_domain"/>
</dbReference>
<accession>A0AAD5BRL9</accession>
<dbReference type="SUPFAM" id="SSF55277">
    <property type="entry name" value="GYF domain"/>
    <property type="match status" value="1"/>
</dbReference>
<dbReference type="Gene3D" id="1.10.245.10">
    <property type="entry name" value="SWIB/MDM2 domain"/>
    <property type="match status" value="1"/>
</dbReference>
<keyword evidence="4" id="KW-0539">Nucleus</keyword>
<feature type="region of interest" description="Disordered" evidence="5">
    <location>
        <begin position="556"/>
        <end position="581"/>
    </location>
</feature>
<evidence type="ECO:0000256" key="1">
    <source>
        <dbReference type="ARBA" id="ARBA00004123"/>
    </source>
</evidence>
<dbReference type="PANTHER" id="PTHR13115:SF27">
    <property type="entry name" value="CHROMATIN REGULATOR PHD FAMILY"/>
    <property type="match status" value="1"/>
</dbReference>
<dbReference type="EMBL" id="JAMZMK010011251">
    <property type="protein sequence ID" value="KAI7728227.1"/>
    <property type="molecule type" value="Genomic_DNA"/>
</dbReference>
<feature type="compositionally biased region" description="Basic residues" evidence="5">
    <location>
        <begin position="427"/>
        <end position="439"/>
    </location>
</feature>
<dbReference type="CDD" id="cd10567">
    <property type="entry name" value="SWIB-MDM2_like"/>
    <property type="match status" value="1"/>
</dbReference>
<organism evidence="9 10">
    <name type="scientific">Ambrosia artemisiifolia</name>
    <name type="common">Common ragweed</name>
    <dbReference type="NCBI Taxonomy" id="4212"/>
    <lineage>
        <taxon>Eukaryota</taxon>
        <taxon>Viridiplantae</taxon>
        <taxon>Streptophyta</taxon>
        <taxon>Embryophyta</taxon>
        <taxon>Tracheophyta</taxon>
        <taxon>Spermatophyta</taxon>
        <taxon>Magnoliopsida</taxon>
        <taxon>eudicotyledons</taxon>
        <taxon>Gunneridae</taxon>
        <taxon>Pentapetalae</taxon>
        <taxon>asterids</taxon>
        <taxon>campanulids</taxon>
        <taxon>Asterales</taxon>
        <taxon>Asteraceae</taxon>
        <taxon>Asteroideae</taxon>
        <taxon>Heliantheae alliance</taxon>
        <taxon>Heliantheae</taxon>
        <taxon>Ambrosia</taxon>
    </lineage>
</organism>
<evidence type="ECO:0000256" key="5">
    <source>
        <dbReference type="SAM" id="MobiDB-lite"/>
    </source>
</evidence>
<feature type="region of interest" description="Disordered" evidence="5">
    <location>
        <begin position="1081"/>
        <end position="1111"/>
    </location>
</feature>
<feature type="compositionally biased region" description="Basic and acidic residues" evidence="5">
    <location>
        <begin position="1325"/>
        <end position="1358"/>
    </location>
</feature>
<feature type="region of interest" description="Disordered" evidence="5">
    <location>
        <begin position="1"/>
        <end position="20"/>
    </location>
</feature>
<dbReference type="InterPro" id="IPR036885">
    <property type="entry name" value="SWIB_MDM2_dom_sf"/>
</dbReference>
<feature type="compositionally biased region" description="Basic and acidic residues" evidence="5">
    <location>
        <begin position="43"/>
        <end position="69"/>
    </location>
</feature>
<feature type="domain" description="GYF" evidence="6">
    <location>
        <begin position="912"/>
        <end position="966"/>
    </location>
</feature>
<feature type="region of interest" description="Disordered" evidence="5">
    <location>
        <begin position="977"/>
        <end position="1026"/>
    </location>
</feature>
<feature type="compositionally biased region" description="Polar residues" evidence="5">
    <location>
        <begin position="1081"/>
        <end position="1091"/>
    </location>
</feature>
<dbReference type="GO" id="GO:1990269">
    <property type="term" value="F:RNA polymerase II C-terminal domain phosphoserine binding"/>
    <property type="evidence" value="ECO:0007669"/>
    <property type="project" value="TreeGrafter"/>
</dbReference>
<feature type="compositionally biased region" description="Basic residues" evidence="5">
    <location>
        <begin position="562"/>
        <end position="571"/>
    </location>
</feature>
<feature type="compositionally biased region" description="Low complexity" evidence="5">
    <location>
        <begin position="1264"/>
        <end position="1274"/>
    </location>
</feature>
<dbReference type="Pfam" id="PF02201">
    <property type="entry name" value="SWIB"/>
    <property type="match status" value="1"/>
</dbReference>
<feature type="region of interest" description="Disordered" evidence="5">
    <location>
        <begin position="772"/>
        <end position="810"/>
    </location>
</feature>
<feature type="compositionally biased region" description="Basic and acidic residues" evidence="5">
    <location>
        <begin position="572"/>
        <end position="581"/>
    </location>
</feature>
<evidence type="ECO:0000256" key="2">
    <source>
        <dbReference type="ARBA" id="ARBA00023015"/>
    </source>
</evidence>
<dbReference type="InterPro" id="IPR036128">
    <property type="entry name" value="Plus3-like_sf"/>
</dbReference>
<dbReference type="CDD" id="cd00072">
    <property type="entry name" value="GYF"/>
    <property type="match status" value="1"/>
</dbReference>
<dbReference type="Pfam" id="PF25980">
    <property type="entry name" value="NERD_plant"/>
    <property type="match status" value="1"/>
</dbReference>
<feature type="region of interest" description="Disordered" evidence="5">
    <location>
        <begin position="395"/>
        <end position="455"/>
    </location>
</feature>
<dbReference type="SMART" id="SM00151">
    <property type="entry name" value="SWIB"/>
    <property type="match status" value="1"/>
</dbReference>
<feature type="compositionally biased region" description="Low complexity" evidence="5">
    <location>
        <begin position="1282"/>
        <end position="1303"/>
    </location>
</feature>
<dbReference type="PROSITE" id="PS51360">
    <property type="entry name" value="PLUS3"/>
    <property type="match status" value="1"/>
</dbReference>
<feature type="compositionally biased region" description="Low complexity" evidence="5">
    <location>
        <begin position="1092"/>
        <end position="1108"/>
    </location>
</feature>